<dbReference type="InterPro" id="IPR007180">
    <property type="entry name" value="DUF382"/>
</dbReference>
<evidence type="ECO:0000259" key="2">
    <source>
        <dbReference type="SMART" id="SM00581"/>
    </source>
</evidence>
<accession>A0ABX8HZP5</accession>
<name>A0ABX8HZP5_9ASCO</name>
<feature type="compositionally biased region" description="Acidic residues" evidence="1">
    <location>
        <begin position="469"/>
        <end position="488"/>
    </location>
</feature>
<dbReference type="InterPro" id="IPR052584">
    <property type="entry name" value="U2_snRNP_Complex_Component"/>
</dbReference>
<proteinExistence type="predicted"/>
<evidence type="ECO:0000313" key="3">
    <source>
        <dbReference type="EMBL" id="QWU86286.1"/>
    </source>
</evidence>
<feature type="region of interest" description="Disordered" evidence="1">
    <location>
        <begin position="469"/>
        <end position="506"/>
    </location>
</feature>
<feature type="compositionally biased region" description="Basic and acidic residues" evidence="1">
    <location>
        <begin position="538"/>
        <end position="550"/>
    </location>
</feature>
<feature type="compositionally biased region" description="Basic and acidic residues" evidence="1">
    <location>
        <begin position="149"/>
        <end position="162"/>
    </location>
</feature>
<feature type="domain" description="PSP proline-rich" evidence="2">
    <location>
        <begin position="385"/>
        <end position="441"/>
    </location>
</feature>
<dbReference type="Pfam" id="PF04046">
    <property type="entry name" value="PSP"/>
    <property type="match status" value="1"/>
</dbReference>
<dbReference type="InterPro" id="IPR006568">
    <property type="entry name" value="PSP_pro-rich"/>
</dbReference>
<sequence>MSEATGTKNPEGTETASESKVAGLSTPALTNGEFIDASSELPPKEEEKESQNPSIIEIAGDLEANIKRMMELMDKNDNEVSRRLDDLGDRIEIRREKAKLRKLQDKNADIPLSSESNAASSERKSDETSSIDTSKQQIKTEPLNNGDEADGKLVKGTGKEYHTPQANTKSKEDSVEKGNSSDTSNLSDQFQHVFAKFEQPSKSSSHNLIPQSLTTEHSESSDEESSSEEVEKPLSKRQRRKLNKVTIAELKAYSNRPNSVAWYDADAPDPYMCIAFKTSFNSIDVPSHWSQKKDYLSGKKGFEVPPFKLPKFIQDTGIAEMRNYDPESLKKEQRDRVQPKMGKLDIDYQKLHDAFFKYQTKPRYLKFGELYWEGREKADQHREIVMHMRPGVVSKRLREAVGLSGNDLGVIPPWVTLMNSIGKPPAYKHCIIPGVDVVYNNGGYRTSESSDFNFQDEAAWGAFETVVESDYDDSEGEEEADSNDDDELSSERSVEEEPHVEEPEKVVITEFSKFKTNSPDNGLKDSSGSLYKVLKEKAVSDSMGEDKKAGYEMTTAKNNRHRRF</sequence>
<dbReference type="Proteomes" id="UP000825434">
    <property type="component" value="Chromosome 1"/>
</dbReference>
<evidence type="ECO:0000313" key="4">
    <source>
        <dbReference type="Proteomes" id="UP000825434"/>
    </source>
</evidence>
<feature type="compositionally biased region" description="Polar residues" evidence="1">
    <location>
        <begin position="177"/>
        <end position="190"/>
    </location>
</feature>
<feature type="region of interest" description="Disordered" evidence="1">
    <location>
        <begin position="99"/>
        <end position="240"/>
    </location>
</feature>
<gene>
    <name evidence="3" type="ORF">CA3LBN_000504</name>
</gene>
<dbReference type="PANTHER" id="PTHR12785:SF6">
    <property type="entry name" value="SPLICING FACTOR 3B SUBUNIT 2"/>
    <property type="match status" value="1"/>
</dbReference>
<dbReference type="PANTHER" id="PTHR12785">
    <property type="entry name" value="SPLICING FACTOR 3B"/>
    <property type="match status" value="1"/>
</dbReference>
<feature type="compositionally biased region" description="Polar residues" evidence="1">
    <location>
        <begin position="200"/>
        <end position="215"/>
    </location>
</feature>
<feature type="compositionally biased region" description="Polar residues" evidence="1">
    <location>
        <begin position="1"/>
        <end position="18"/>
    </location>
</feature>
<feature type="region of interest" description="Disordered" evidence="1">
    <location>
        <begin position="538"/>
        <end position="564"/>
    </location>
</feature>
<organism evidence="3 4">
    <name type="scientific">Candidozyma haemuli</name>
    <dbReference type="NCBI Taxonomy" id="45357"/>
    <lineage>
        <taxon>Eukaryota</taxon>
        <taxon>Fungi</taxon>
        <taxon>Dikarya</taxon>
        <taxon>Ascomycota</taxon>
        <taxon>Saccharomycotina</taxon>
        <taxon>Pichiomycetes</taxon>
        <taxon>Metschnikowiaceae</taxon>
        <taxon>Candidozyma</taxon>
    </lineage>
</organism>
<reference evidence="3 4" key="1">
    <citation type="submission" date="2021-06" db="EMBL/GenBank/DDBJ databases">
        <title>Candida outbreak in Lebanon.</title>
        <authorList>
            <person name="Finianos M."/>
        </authorList>
    </citation>
    <scope>NUCLEOTIDE SEQUENCE [LARGE SCALE GENOMIC DNA]</scope>
    <source>
        <strain evidence="3">CA3LBN</strain>
    </source>
</reference>
<feature type="compositionally biased region" description="Polar residues" evidence="1">
    <location>
        <begin position="128"/>
        <end position="143"/>
    </location>
</feature>
<dbReference type="Pfam" id="PF04037">
    <property type="entry name" value="DUF382"/>
    <property type="match status" value="1"/>
</dbReference>
<keyword evidence="4" id="KW-1185">Reference proteome</keyword>
<feature type="region of interest" description="Disordered" evidence="1">
    <location>
        <begin position="1"/>
        <end position="57"/>
    </location>
</feature>
<dbReference type="EMBL" id="CP076661">
    <property type="protein sequence ID" value="QWU86286.1"/>
    <property type="molecule type" value="Genomic_DNA"/>
</dbReference>
<feature type="compositionally biased region" description="Basic and acidic residues" evidence="1">
    <location>
        <begin position="489"/>
        <end position="506"/>
    </location>
</feature>
<evidence type="ECO:0000256" key="1">
    <source>
        <dbReference type="SAM" id="MobiDB-lite"/>
    </source>
</evidence>
<protein>
    <recommendedName>
        <fullName evidence="2">PSP proline-rich domain-containing protein</fullName>
    </recommendedName>
</protein>
<dbReference type="SMART" id="SM00581">
    <property type="entry name" value="PSP"/>
    <property type="match status" value="1"/>
</dbReference>